<evidence type="ECO:0000256" key="3">
    <source>
        <dbReference type="ARBA" id="ARBA00012966"/>
    </source>
</evidence>
<proteinExistence type="inferred from homology"/>
<dbReference type="SMART" id="SM00562">
    <property type="entry name" value="NDK"/>
    <property type="match status" value="1"/>
</dbReference>
<comment type="cofactor">
    <cofactor evidence="1">
        <name>Mg(2+)</name>
        <dbReference type="ChEBI" id="CHEBI:18420"/>
    </cofactor>
</comment>
<dbReference type="GO" id="GO:0046872">
    <property type="term" value="F:metal ion binding"/>
    <property type="evidence" value="ECO:0007669"/>
    <property type="project" value="UniProtKB-KW"/>
</dbReference>
<evidence type="ECO:0000256" key="2">
    <source>
        <dbReference type="ARBA" id="ARBA00008142"/>
    </source>
</evidence>
<comment type="caution">
    <text evidence="15">The sequence shown here is derived from an EMBL/GenBank/DDBJ whole genome shotgun (WGS) entry which is preliminary data.</text>
</comment>
<evidence type="ECO:0000313" key="16">
    <source>
        <dbReference type="Proteomes" id="UP000322976"/>
    </source>
</evidence>
<keyword evidence="16" id="KW-1185">Reference proteome</keyword>
<evidence type="ECO:0000256" key="8">
    <source>
        <dbReference type="ARBA" id="ARBA00022777"/>
    </source>
</evidence>
<gene>
    <name evidence="15" type="ORF">FWJ32_11880</name>
</gene>
<dbReference type="FunFam" id="3.30.70.141:FF:000003">
    <property type="entry name" value="Nucleoside diphosphate kinase"/>
    <property type="match status" value="1"/>
</dbReference>
<evidence type="ECO:0000256" key="1">
    <source>
        <dbReference type="ARBA" id="ARBA00001946"/>
    </source>
</evidence>
<dbReference type="PROSITE" id="PS51374">
    <property type="entry name" value="NDPK_LIKE"/>
    <property type="match status" value="1"/>
</dbReference>
<comment type="caution">
    <text evidence="12">Lacks conserved residue(s) required for the propagation of feature annotation.</text>
</comment>
<dbReference type="GO" id="GO:0005524">
    <property type="term" value="F:ATP binding"/>
    <property type="evidence" value="ECO:0007669"/>
    <property type="project" value="UniProtKB-KW"/>
</dbReference>
<dbReference type="RefSeq" id="WP_149546180.1">
    <property type="nucleotide sequence ID" value="NZ_VTPS01000023.1"/>
</dbReference>
<protein>
    <recommendedName>
        <fullName evidence="4">Nucleoside diphosphate kinase</fullName>
        <ecNumber evidence="3">2.7.4.6</ecNumber>
    </recommendedName>
</protein>
<dbReference type="Proteomes" id="UP000322976">
    <property type="component" value="Unassembled WGS sequence"/>
</dbReference>
<dbReference type="CDD" id="cd04413">
    <property type="entry name" value="NDPk_I"/>
    <property type="match status" value="1"/>
</dbReference>
<dbReference type="GO" id="GO:0006241">
    <property type="term" value="P:CTP biosynthetic process"/>
    <property type="evidence" value="ECO:0007669"/>
    <property type="project" value="InterPro"/>
</dbReference>
<organism evidence="15 16">
    <name type="scientific">Calorimonas adulescens</name>
    <dbReference type="NCBI Taxonomy" id="2606906"/>
    <lineage>
        <taxon>Bacteria</taxon>
        <taxon>Bacillati</taxon>
        <taxon>Bacillota</taxon>
        <taxon>Clostridia</taxon>
        <taxon>Thermoanaerobacterales</taxon>
        <taxon>Thermoanaerobacteraceae</taxon>
        <taxon>Calorimonas</taxon>
    </lineage>
</organism>
<evidence type="ECO:0000256" key="6">
    <source>
        <dbReference type="ARBA" id="ARBA00022723"/>
    </source>
</evidence>
<dbReference type="GO" id="GO:0006228">
    <property type="term" value="P:UTP biosynthetic process"/>
    <property type="evidence" value="ECO:0007669"/>
    <property type="project" value="InterPro"/>
</dbReference>
<dbReference type="GO" id="GO:0004550">
    <property type="term" value="F:nucleoside diphosphate kinase activity"/>
    <property type="evidence" value="ECO:0007669"/>
    <property type="project" value="UniProtKB-EC"/>
</dbReference>
<dbReference type="EC" id="2.7.4.6" evidence="3"/>
<keyword evidence="9" id="KW-0067">ATP-binding</keyword>
<feature type="domain" description="Nucleoside diphosphate kinase-like" evidence="14">
    <location>
        <begin position="2"/>
        <end position="135"/>
    </location>
</feature>
<dbReference type="AlphaFoldDB" id="A0A5D8Q832"/>
<evidence type="ECO:0000256" key="5">
    <source>
        <dbReference type="ARBA" id="ARBA00022679"/>
    </source>
</evidence>
<keyword evidence="11" id="KW-0546">Nucleotide metabolism</keyword>
<dbReference type="NCBIfam" id="NF001908">
    <property type="entry name" value="PRK00668.1"/>
    <property type="match status" value="1"/>
</dbReference>
<evidence type="ECO:0000313" key="15">
    <source>
        <dbReference type="EMBL" id="TZE80800.1"/>
    </source>
</evidence>
<dbReference type="InterPro" id="IPR036850">
    <property type="entry name" value="NDK-like_dom_sf"/>
</dbReference>
<dbReference type="GO" id="GO:0006183">
    <property type="term" value="P:GTP biosynthetic process"/>
    <property type="evidence" value="ECO:0007669"/>
    <property type="project" value="InterPro"/>
</dbReference>
<evidence type="ECO:0000259" key="14">
    <source>
        <dbReference type="SMART" id="SM00562"/>
    </source>
</evidence>
<dbReference type="Pfam" id="PF00334">
    <property type="entry name" value="NDK"/>
    <property type="match status" value="1"/>
</dbReference>
<evidence type="ECO:0000256" key="9">
    <source>
        <dbReference type="ARBA" id="ARBA00022840"/>
    </source>
</evidence>
<dbReference type="EMBL" id="VTPS01000023">
    <property type="protein sequence ID" value="TZE80800.1"/>
    <property type="molecule type" value="Genomic_DNA"/>
</dbReference>
<name>A0A5D8Q832_9THEO</name>
<dbReference type="PANTHER" id="PTHR11349">
    <property type="entry name" value="NUCLEOSIDE DIPHOSPHATE KINASE"/>
    <property type="match status" value="1"/>
</dbReference>
<keyword evidence="7" id="KW-0547">Nucleotide-binding</keyword>
<evidence type="ECO:0000256" key="10">
    <source>
        <dbReference type="ARBA" id="ARBA00022842"/>
    </source>
</evidence>
<comment type="similarity">
    <text evidence="2 12 13">Belongs to the NDK family.</text>
</comment>
<keyword evidence="6" id="KW-0479">Metal-binding</keyword>
<evidence type="ECO:0000256" key="13">
    <source>
        <dbReference type="RuleBase" id="RU004011"/>
    </source>
</evidence>
<dbReference type="Gene3D" id="3.30.70.141">
    <property type="entry name" value="Nucleoside diphosphate kinase-like domain"/>
    <property type="match status" value="1"/>
</dbReference>
<evidence type="ECO:0000256" key="7">
    <source>
        <dbReference type="ARBA" id="ARBA00022741"/>
    </source>
</evidence>
<keyword evidence="8 15" id="KW-0418">Kinase</keyword>
<keyword evidence="5 15" id="KW-0808">Transferase</keyword>
<sequence length="135" mass="15478">MLEKTLVIIKPDGVKRGLVGEIIKRYEQKQLVIKSIKIVNADYTLLREHYYEHIGKSYFNELLNYMMSGPLIAIIWEGENAIKLARYINGDTNIEKAMPGTIRGDFASNTTYNLVHASDSAESAERELKLWFPEL</sequence>
<dbReference type="PRINTS" id="PR01243">
    <property type="entry name" value="NUCDPKINASE"/>
</dbReference>
<accession>A0A5D8Q832</accession>
<dbReference type="InterPro" id="IPR001564">
    <property type="entry name" value="Nucleoside_diP_kinase"/>
</dbReference>
<evidence type="ECO:0000256" key="12">
    <source>
        <dbReference type="PROSITE-ProRule" id="PRU00706"/>
    </source>
</evidence>
<keyword evidence="10" id="KW-0460">Magnesium</keyword>
<dbReference type="SUPFAM" id="SSF54919">
    <property type="entry name" value="Nucleoside diphosphate kinase, NDK"/>
    <property type="match status" value="1"/>
</dbReference>
<evidence type="ECO:0000256" key="4">
    <source>
        <dbReference type="ARBA" id="ARBA00017632"/>
    </source>
</evidence>
<evidence type="ECO:0000256" key="11">
    <source>
        <dbReference type="ARBA" id="ARBA00023080"/>
    </source>
</evidence>
<dbReference type="InterPro" id="IPR034907">
    <property type="entry name" value="NDK-like_dom"/>
</dbReference>
<reference evidence="15 16" key="1">
    <citation type="submission" date="2019-08" db="EMBL/GenBank/DDBJ databases">
        <title>Calorimonas adulescens gen. nov., sp. nov., an anaerobic thermophilic bacterium from Sakhalin hot spring.</title>
        <authorList>
            <person name="Khomyakova M.A."/>
            <person name="Merkel A.Y."/>
            <person name="Novikov A."/>
            <person name="Bonch-Osmolovskaya E.A."/>
            <person name="Slobodkin A.I."/>
        </authorList>
    </citation>
    <scope>NUCLEOTIDE SEQUENCE [LARGE SCALE GENOMIC DNA]</scope>
    <source>
        <strain evidence="15 16">A05MB</strain>
    </source>
</reference>